<name>A1B2G4_PARDP</name>
<dbReference type="AlphaFoldDB" id="A1B2G4"/>
<reference evidence="8" key="1">
    <citation type="submission" date="2006-12" db="EMBL/GenBank/DDBJ databases">
        <title>Complete sequence of chromosome 1 of Paracoccus denitrificans PD1222.</title>
        <authorList>
            <person name="Copeland A."/>
            <person name="Lucas S."/>
            <person name="Lapidus A."/>
            <person name="Barry K."/>
            <person name="Detter J.C."/>
            <person name="Glavina del Rio T."/>
            <person name="Hammon N."/>
            <person name="Israni S."/>
            <person name="Dalin E."/>
            <person name="Tice H."/>
            <person name="Pitluck S."/>
            <person name="Munk A.C."/>
            <person name="Brettin T."/>
            <person name="Bruce D."/>
            <person name="Han C."/>
            <person name="Tapia R."/>
            <person name="Gilna P."/>
            <person name="Schmutz J."/>
            <person name="Larimer F."/>
            <person name="Land M."/>
            <person name="Hauser L."/>
            <person name="Kyrpides N."/>
            <person name="Lykidis A."/>
            <person name="Spiro S."/>
            <person name="Richardson D.J."/>
            <person name="Moir J.W.B."/>
            <person name="Ferguson S.J."/>
            <person name="van Spanning R.J.M."/>
            <person name="Richardson P."/>
        </authorList>
    </citation>
    <scope>NUCLEOTIDE SEQUENCE [LARGE SCALE GENOMIC DNA]</scope>
    <source>
        <strain evidence="8">Pd 1222</strain>
    </source>
</reference>
<dbReference type="EnsemblBacteria" id="ABL69708">
    <property type="protein sequence ID" value="ABL69708"/>
    <property type="gene ID" value="Pden_1608"/>
</dbReference>
<proteinExistence type="inferred from homology"/>
<evidence type="ECO:0000256" key="3">
    <source>
        <dbReference type="ARBA" id="ARBA00022448"/>
    </source>
</evidence>
<dbReference type="GO" id="GO:0043190">
    <property type="term" value="C:ATP-binding cassette (ABC) transporter complex"/>
    <property type="evidence" value="ECO:0007669"/>
    <property type="project" value="InterPro"/>
</dbReference>
<dbReference type="SUPFAM" id="SSF53850">
    <property type="entry name" value="Periplasmic binding protein-like II"/>
    <property type="match status" value="1"/>
</dbReference>
<evidence type="ECO:0000256" key="1">
    <source>
        <dbReference type="ARBA" id="ARBA00004418"/>
    </source>
</evidence>
<dbReference type="RefSeq" id="WP_011747907.1">
    <property type="nucleotide sequence ID" value="NC_008686.1"/>
</dbReference>
<evidence type="ECO:0000313" key="7">
    <source>
        <dbReference type="EMBL" id="ABL69708.1"/>
    </source>
</evidence>
<evidence type="ECO:0000256" key="5">
    <source>
        <dbReference type="SAM" id="SignalP"/>
    </source>
</evidence>
<dbReference type="CDD" id="cd08520">
    <property type="entry name" value="PBP2_NikA_DppA_OppA_like_21"/>
    <property type="match status" value="1"/>
</dbReference>
<dbReference type="OrthoDB" id="9803988at2"/>
<dbReference type="EMBL" id="CP000489">
    <property type="protein sequence ID" value="ABL69708.1"/>
    <property type="molecule type" value="Genomic_DNA"/>
</dbReference>
<dbReference type="GeneID" id="93450000"/>
<feature type="signal peptide" evidence="5">
    <location>
        <begin position="1"/>
        <end position="22"/>
    </location>
</feature>
<feature type="domain" description="Solute-binding protein family 5" evidence="6">
    <location>
        <begin position="71"/>
        <end position="419"/>
    </location>
</feature>
<keyword evidence="4 5" id="KW-0732">Signal</keyword>
<dbReference type="Pfam" id="PF00496">
    <property type="entry name" value="SBP_bac_5"/>
    <property type="match status" value="1"/>
</dbReference>
<dbReference type="Gene3D" id="3.10.105.10">
    <property type="entry name" value="Dipeptide-binding Protein, Domain 3"/>
    <property type="match status" value="1"/>
</dbReference>
<keyword evidence="8" id="KW-1185">Reference proteome</keyword>
<organism evidence="7 8">
    <name type="scientific">Paracoccus denitrificans (strain Pd 1222)</name>
    <dbReference type="NCBI Taxonomy" id="318586"/>
    <lineage>
        <taxon>Bacteria</taxon>
        <taxon>Pseudomonadati</taxon>
        <taxon>Pseudomonadota</taxon>
        <taxon>Alphaproteobacteria</taxon>
        <taxon>Rhodobacterales</taxon>
        <taxon>Paracoccaceae</taxon>
        <taxon>Paracoccus</taxon>
    </lineage>
</organism>
<dbReference type="STRING" id="318586.Pden_1608"/>
<feature type="chain" id="PRO_5002632201" evidence="5">
    <location>
        <begin position="23"/>
        <end position="516"/>
    </location>
</feature>
<protein>
    <submittedName>
        <fullName evidence="7">Extracellular solute-binding protein, family 5</fullName>
    </submittedName>
</protein>
<comment type="subcellular location">
    <subcellularLocation>
        <location evidence="1">Periplasm</location>
    </subcellularLocation>
</comment>
<evidence type="ECO:0000256" key="4">
    <source>
        <dbReference type="ARBA" id="ARBA00022729"/>
    </source>
</evidence>
<dbReference type="GO" id="GO:0030288">
    <property type="term" value="C:outer membrane-bounded periplasmic space"/>
    <property type="evidence" value="ECO:0007669"/>
    <property type="project" value="UniProtKB-ARBA"/>
</dbReference>
<dbReference type="InterPro" id="IPR030678">
    <property type="entry name" value="Peptide/Ni-bd"/>
</dbReference>
<sequence>MSGLFRIALLTLAALLSAPVLAQEDRPLIITDSRADRGMLAPYLHTRNGIAYLYMTYVFDSLVSQDRQGRPAPGLAASWTISADGLTADLQMDGRASWHDGRPVTARDAAFTFAYMARHPYPFVTLKNVAGAEALSDRHLRITLKSRDAGLVSGLLTALPILPEHVYAAEDAPERFTAPEAATGSGPYRLASYDKAQGRYMLEAVPDHYAGAPKFTRLMIVTMAPDAAIRALRGGEVDVISDLPVERAAGVEAQGLHVVRARSGHVTKIAFNHQGMFGARTLRQALAQALDRLAILDITAPNGAGALAETGYFQQGSPWREDRTDPVWPHDPAIAATLFEAQGFARNGTGRWQRDGAPVTLRLISDESQARVAQVVADQLEGFGFGVELRLMERTALQAVPPGGDYDLLIASVSTTGDPGDIASRVTGDAWSADRYAGDGRIAAALEAARQAATPEKRLAHLRAFQRLYAEELPSLMLIDPVMASAHGGRIALEFMPDGARIGIPTAIDKSAFLPE</sequence>
<evidence type="ECO:0000256" key="2">
    <source>
        <dbReference type="ARBA" id="ARBA00005695"/>
    </source>
</evidence>
<dbReference type="GO" id="GO:0015833">
    <property type="term" value="P:peptide transport"/>
    <property type="evidence" value="ECO:0007669"/>
    <property type="project" value="TreeGrafter"/>
</dbReference>
<evidence type="ECO:0000313" key="8">
    <source>
        <dbReference type="Proteomes" id="UP000000361"/>
    </source>
</evidence>
<accession>A1B2G4</accession>
<dbReference type="InterPro" id="IPR039424">
    <property type="entry name" value="SBP_5"/>
</dbReference>
<comment type="similarity">
    <text evidence="2">Belongs to the bacterial solute-binding protein 5 family.</text>
</comment>
<dbReference type="KEGG" id="pde:Pden_1608"/>
<dbReference type="eggNOG" id="COG0747">
    <property type="taxonomic scope" value="Bacteria"/>
</dbReference>
<dbReference type="PANTHER" id="PTHR30290">
    <property type="entry name" value="PERIPLASMIC BINDING COMPONENT OF ABC TRANSPORTER"/>
    <property type="match status" value="1"/>
</dbReference>
<evidence type="ECO:0000259" key="6">
    <source>
        <dbReference type="Pfam" id="PF00496"/>
    </source>
</evidence>
<dbReference type="Gene3D" id="3.40.190.10">
    <property type="entry name" value="Periplasmic binding protein-like II"/>
    <property type="match status" value="1"/>
</dbReference>
<keyword evidence="3" id="KW-0813">Transport</keyword>
<dbReference type="GO" id="GO:1904680">
    <property type="term" value="F:peptide transmembrane transporter activity"/>
    <property type="evidence" value="ECO:0007669"/>
    <property type="project" value="TreeGrafter"/>
</dbReference>
<dbReference type="PANTHER" id="PTHR30290:SF9">
    <property type="entry name" value="OLIGOPEPTIDE-BINDING PROTEIN APPA"/>
    <property type="match status" value="1"/>
</dbReference>
<dbReference type="HOGENOM" id="CLU_017028_8_4_5"/>
<dbReference type="Proteomes" id="UP000000361">
    <property type="component" value="Chromosome 1"/>
</dbReference>
<dbReference type="InterPro" id="IPR000914">
    <property type="entry name" value="SBP_5_dom"/>
</dbReference>
<dbReference type="PIRSF" id="PIRSF002741">
    <property type="entry name" value="MppA"/>
    <property type="match status" value="1"/>
</dbReference>
<gene>
    <name evidence="7" type="ordered locus">Pden_1608</name>
</gene>